<keyword evidence="8" id="KW-0100">Branched-chain amino acid biosynthesis</keyword>
<dbReference type="FunFam" id="3.20.20.70:FF:000010">
    <property type="entry name" value="2-isopropylmalate synthase"/>
    <property type="match status" value="1"/>
</dbReference>
<evidence type="ECO:0000256" key="4">
    <source>
        <dbReference type="ARBA" id="ARBA00022430"/>
    </source>
</evidence>
<dbReference type="EMBL" id="MDER01000027">
    <property type="protein sequence ID" value="ODP29907.1"/>
    <property type="molecule type" value="Genomic_DNA"/>
</dbReference>
<dbReference type="Pfam" id="PF00682">
    <property type="entry name" value="HMGL-like"/>
    <property type="match status" value="1"/>
</dbReference>
<dbReference type="InterPro" id="IPR002034">
    <property type="entry name" value="AIPM/Hcit_synth_CS"/>
</dbReference>
<dbReference type="PANTHER" id="PTHR10277">
    <property type="entry name" value="HOMOCITRATE SYNTHASE-RELATED"/>
    <property type="match status" value="1"/>
</dbReference>
<keyword evidence="7" id="KW-0464">Manganese</keyword>
<dbReference type="RefSeq" id="WP_069326145.1">
    <property type="nucleotide sequence ID" value="NZ_MDER01000027.1"/>
</dbReference>
<proteinExistence type="inferred from homology"/>
<dbReference type="PROSITE" id="PS00815">
    <property type="entry name" value="AIPM_HOMOCIT_SYNTH_1"/>
    <property type="match status" value="1"/>
</dbReference>
<evidence type="ECO:0000256" key="2">
    <source>
        <dbReference type="ARBA" id="ARBA00009396"/>
    </source>
</evidence>
<keyword evidence="6 9" id="KW-0808">Transferase</keyword>
<dbReference type="GO" id="GO:0009098">
    <property type="term" value="P:L-leucine biosynthetic process"/>
    <property type="evidence" value="ECO:0007669"/>
    <property type="project" value="UniProtKB-KW"/>
</dbReference>
<comment type="caution">
    <text evidence="11">The sequence shown here is derived from an EMBL/GenBank/DDBJ whole genome shotgun (WGS) entry which is preliminary data.</text>
</comment>
<keyword evidence="12" id="KW-1185">Reference proteome</keyword>
<keyword evidence="11" id="KW-0012">Acyltransferase</keyword>
<evidence type="ECO:0000256" key="8">
    <source>
        <dbReference type="ARBA" id="ARBA00023304"/>
    </source>
</evidence>
<evidence type="ECO:0000256" key="1">
    <source>
        <dbReference type="ARBA" id="ARBA00004689"/>
    </source>
</evidence>
<gene>
    <name evidence="11" type="primary">nifV</name>
    <name evidence="11" type="ORF">PTI45_00682</name>
</gene>
<dbReference type="CDD" id="cd07940">
    <property type="entry name" value="DRE_TIM_IPMS"/>
    <property type="match status" value="1"/>
</dbReference>
<dbReference type="InterPro" id="IPR054691">
    <property type="entry name" value="LeuA/HCS_post-cat"/>
</dbReference>
<dbReference type="InterPro" id="IPR013785">
    <property type="entry name" value="Aldolase_TIM"/>
</dbReference>
<sequence>MSQISQPSYKKIAILDTTLRDGEQAPGATLQWDQKIALAERLQALGVDVLEPGFPISSPGEFEAVQKIARTFQQFEICGFARAVKIDIEAAAKATEDAVNRRIHLFLSSSDIHLQHQLRKTRAETVQIAHDMVSFAKQFTDRVQFTAMDASRTAIDDLIEMVEVAIAAGATIINLPDTVGYALPDEYGQMFRAVRQGARGAENVQLSAHCHNDLGLAVANSLAAVQAGADQVEVTVNGVGERTGNCALEELVMAIETRRNSLDVTTNIRAEALYEISHEVSRAMRFPVAYNKPVIGRNAFRHESGIHQDGLLKDLSTYEIMSPERLGIPRTMIILGKHSGRHALSNRLAQYDIYPEEQQLHQWYEDFKKYADHKHHVTDEELLMLTGNSNAITQSQLSIEDIQWNAHSDGTIASKVTLNSHDHPYTTQSIAIGAMQSVMNSLQQAVQQYMGQEMIEHSEDEIEGIQLEDMEMQSFYTNGIAYTDAVATICYQKQTFRGTASGQDSLQTAAIAFVSACNQAFTETIRMKNDLSRC</sequence>
<reference evidence="11 12" key="1">
    <citation type="submission" date="2016-08" db="EMBL/GenBank/DDBJ databases">
        <title>Genome sequencing of Paenibacillus sp. TI45-13ar, isolated from Korean traditional nuruk.</title>
        <authorList>
            <person name="Kim S.-J."/>
        </authorList>
    </citation>
    <scope>NUCLEOTIDE SEQUENCE [LARGE SCALE GENOMIC DNA]</scope>
    <source>
        <strain evidence="11 12">TI45-13ar</strain>
    </source>
</reference>
<name>A0A1E3L7W5_9BACL</name>
<dbReference type="FunFam" id="1.10.238.260:FF:000001">
    <property type="entry name" value="2-isopropylmalate synthase"/>
    <property type="match status" value="1"/>
</dbReference>
<evidence type="ECO:0000256" key="7">
    <source>
        <dbReference type="ARBA" id="ARBA00023211"/>
    </source>
</evidence>
<dbReference type="NCBIfam" id="NF002086">
    <property type="entry name" value="PRK00915.1-3"/>
    <property type="match status" value="1"/>
</dbReference>
<dbReference type="GO" id="GO:0003852">
    <property type="term" value="F:2-isopropylmalate synthase activity"/>
    <property type="evidence" value="ECO:0007669"/>
    <property type="project" value="UniProtKB-EC"/>
</dbReference>
<comment type="pathway">
    <text evidence="1">Amino-acid biosynthesis; L-leucine biosynthesis; L-leucine from 3-methyl-2-oxobutanoate: step 1/4.</text>
</comment>
<evidence type="ECO:0000313" key="12">
    <source>
        <dbReference type="Proteomes" id="UP000094578"/>
    </source>
</evidence>
<dbReference type="STRING" id="1886670.PTI45_00682"/>
<evidence type="ECO:0000259" key="10">
    <source>
        <dbReference type="PROSITE" id="PS50991"/>
    </source>
</evidence>
<dbReference type="PROSITE" id="PS50991">
    <property type="entry name" value="PYR_CT"/>
    <property type="match status" value="1"/>
</dbReference>
<dbReference type="Gene3D" id="3.20.20.70">
    <property type="entry name" value="Aldolase class I"/>
    <property type="match status" value="1"/>
</dbReference>
<accession>A0A1E3L7W5</accession>
<dbReference type="Proteomes" id="UP000094578">
    <property type="component" value="Unassembled WGS sequence"/>
</dbReference>
<dbReference type="PROSITE" id="PS00816">
    <property type="entry name" value="AIPM_HOMOCIT_SYNTH_2"/>
    <property type="match status" value="1"/>
</dbReference>
<keyword evidence="5" id="KW-0028">Amino-acid biosynthesis</keyword>
<dbReference type="PANTHER" id="PTHR10277:SF9">
    <property type="entry name" value="2-ISOPROPYLMALATE SYNTHASE 1, CHLOROPLASTIC-RELATED"/>
    <property type="match status" value="1"/>
</dbReference>
<protein>
    <recommendedName>
        <fullName evidence="3">2-isopropylmalate synthase</fullName>
        <ecNumber evidence="3">2.3.3.13</ecNumber>
    </recommendedName>
</protein>
<dbReference type="AlphaFoldDB" id="A0A1E3L7W5"/>
<dbReference type="PATRIC" id="fig|1886670.3.peg.700"/>
<evidence type="ECO:0000313" key="11">
    <source>
        <dbReference type="EMBL" id="ODP29907.1"/>
    </source>
</evidence>
<keyword evidence="4" id="KW-0432">Leucine biosynthesis</keyword>
<evidence type="ECO:0000256" key="9">
    <source>
        <dbReference type="RuleBase" id="RU003523"/>
    </source>
</evidence>
<feature type="domain" description="Pyruvate carboxyltransferase" evidence="10">
    <location>
        <begin position="12"/>
        <end position="274"/>
    </location>
</feature>
<dbReference type="Pfam" id="PF22617">
    <property type="entry name" value="HCS_D2"/>
    <property type="match status" value="1"/>
</dbReference>
<dbReference type="InterPro" id="IPR050073">
    <property type="entry name" value="2-IPM_HCS-like"/>
</dbReference>
<evidence type="ECO:0000256" key="5">
    <source>
        <dbReference type="ARBA" id="ARBA00022605"/>
    </source>
</evidence>
<organism evidence="11 12">
    <name type="scientific">Paenibacillus nuruki</name>
    <dbReference type="NCBI Taxonomy" id="1886670"/>
    <lineage>
        <taxon>Bacteria</taxon>
        <taxon>Bacillati</taxon>
        <taxon>Bacillota</taxon>
        <taxon>Bacilli</taxon>
        <taxon>Bacillales</taxon>
        <taxon>Paenibacillaceae</taxon>
        <taxon>Paenibacillus</taxon>
    </lineage>
</organism>
<dbReference type="SUPFAM" id="SSF51569">
    <property type="entry name" value="Aldolase"/>
    <property type="match status" value="1"/>
</dbReference>
<evidence type="ECO:0000256" key="3">
    <source>
        <dbReference type="ARBA" id="ARBA00012973"/>
    </source>
</evidence>
<dbReference type="Gene3D" id="1.10.238.260">
    <property type="match status" value="1"/>
</dbReference>
<dbReference type="InterPro" id="IPR000891">
    <property type="entry name" value="PYR_CT"/>
</dbReference>
<dbReference type="EC" id="2.3.3.13" evidence="3"/>
<comment type="similarity">
    <text evidence="2">Belongs to the alpha-IPM synthase/homocitrate synthase family. LeuA type 1 subfamily.</text>
</comment>
<evidence type="ECO:0000256" key="6">
    <source>
        <dbReference type="ARBA" id="ARBA00022679"/>
    </source>
</evidence>